<sequence>MWFKDNSAEAAAHSQVTGGGHTAKLSHELIAAAASYEAAKAYEHHVAKNGKPVNHQKAVELVAALSGAFIDRIAETKGMDELDKQRAKHDAQKRAQEALQQHGQF</sequence>
<keyword evidence="3" id="KW-1185">Reference proteome</keyword>
<gene>
    <name evidence="2" type="ORF">PISMIDRAFT_677552</name>
</gene>
<accession>A0A0C9ZS29</accession>
<evidence type="ECO:0000256" key="1">
    <source>
        <dbReference type="SAM" id="MobiDB-lite"/>
    </source>
</evidence>
<dbReference type="Pfam" id="PF12585">
    <property type="entry name" value="DUF3759"/>
    <property type="match status" value="1"/>
</dbReference>
<dbReference type="EMBL" id="KN833711">
    <property type="protein sequence ID" value="KIK25022.1"/>
    <property type="molecule type" value="Genomic_DNA"/>
</dbReference>
<dbReference type="Proteomes" id="UP000054018">
    <property type="component" value="Unassembled WGS sequence"/>
</dbReference>
<organism evidence="2 3">
    <name type="scientific">Pisolithus microcarpus 441</name>
    <dbReference type="NCBI Taxonomy" id="765257"/>
    <lineage>
        <taxon>Eukaryota</taxon>
        <taxon>Fungi</taxon>
        <taxon>Dikarya</taxon>
        <taxon>Basidiomycota</taxon>
        <taxon>Agaricomycotina</taxon>
        <taxon>Agaricomycetes</taxon>
        <taxon>Agaricomycetidae</taxon>
        <taxon>Boletales</taxon>
        <taxon>Sclerodermatineae</taxon>
        <taxon>Pisolithaceae</taxon>
        <taxon>Pisolithus</taxon>
    </lineage>
</organism>
<name>A0A0C9ZS29_9AGAM</name>
<reference evidence="3" key="2">
    <citation type="submission" date="2015-01" db="EMBL/GenBank/DDBJ databases">
        <title>Evolutionary Origins and Diversification of the Mycorrhizal Mutualists.</title>
        <authorList>
            <consortium name="DOE Joint Genome Institute"/>
            <consortium name="Mycorrhizal Genomics Consortium"/>
            <person name="Kohler A."/>
            <person name="Kuo A."/>
            <person name="Nagy L.G."/>
            <person name="Floudas D."/>
            <person name="Copeland A."/>
            <person name="Barry K.W."/>
            <person name="Cichocki N."/>
            <person name="Veneault-Fourrey C."/>
            <person name="LaButti K."/>
            <person name="Lindquist E.A."/>
            <person name="Lipzen A."/>
            <person name="Lundell T."/>
            <person name="Morin E."/>
            <person name="Murat C."/>
            <person name="Riley R."/>
            <person name="Ohm R."/>
            <person name="Sun H."/>
            <person name="Tunlid A."/>
            <person name="Henrissat B."/>
            <person name="Grigoriev I.V."/>
            <person name="Hibbett D.S."/>
            <person name="Martin F."/>
        </authorList>
    </citation>
    <scope>NUCLEOTIDE SEQUENCE [LARGE SCALE GENOMIC DNA]</scope>
    <source>
        <strain evidence="3">441</strain>
    </source>
</reference>
<dbReference type="STRING" id="765257.A0A0C9ZS29"/>
<evidence type="ECO:0000313" key="3">
    <source>
        <dbReference type="Proteomes" id="UP000054018"/>
    </source>
</evidence>
<dbReference type="OrthoDB" id="9895617at2759"/>
<dbReference type="HOGENOM" id="CLU_143683_2_0_1"/>
<proteinExistence type="predicted"/>
<dbReference type="InterPro" id="IPR022234">
    <property type="entry name" value="DUF3759"/>
</dbReference>
<dbReference type="PANTHER" id="PTHR37450:SF1">
    <property type="entry name" value="CIPC PROTEIN"/>
    <property type="match status" value="1"/>
</dbReference>
<feature type="region of interest" description="Disordered" evidence="1">
    <location>
        <begin position="86"/>
        <end position="105"/>
    </location>
</feature>
<dbReference type="PANTHER" id="PTHR37450">
    <property type="entry name" value="CIPC PROTEIN"/>
    <property type="match status" value="1"/>
</dbReference>
<dbReference type="AlphaFoldDB" id="A0A0C9ZS29"/>
<evidence type="ECO:0000313" key="2">
    <source>
        <dbReference type="EMBL" id="KIK25022.1"/>
    </source>
</evidence>
<feature type="region of interest" description="Disordered" evidence="1">
    <location>
        <begin position="1"/>
        <end position="21"/>
    </location>
</feature>
<protein>
    <recommendedName>
        <fullName evidence="4">CipC-like antibiotic response protein</fullName>
    </recommendedName>
</protein>
<evidence type="ECO:0008006" key="4">
    <source>
        <dbReference type="Google" id="ProtNLM"/>
    </source>
</evidence>
<reference evidence="2 3" key="1">
    <citation type="submission" date="2014-04" db="EMBL/GenBank/DDBJ databases">
        <authorList>
            <consortium name="DOE Joint Genome Institute"/>
            <person name="Kuo A."/>
            <person name="Kohler A."/>
            <person name="Costa M.D."/>
            <person name="Nagy L.G."/>
            <person name="Floudas D."/>
            <person name="Copeland A."/>
            <person name="Barry K.W."/>
            <person name="Cichocki N."/>
            <person name="Veneault-Fourrey C."/>
            <person name="LaButti K."/>
            <person name="Lindquist E.A."/>
            <person name="Lipzen A."/>
            <person name="Lundell T."/>
            <person name="Morin E."/>
            <person name="Murat C."/>
            <person name="Sun H."/>
            <person name="Tunlid A."/>
            <person name="Henrissat B."/>
            <person name="Grigoriev I.V."/>
            <person name="Hibbett D.S."/>
            <person name="Martin F."/>
            <person name="Nordberg H.P."/>
            <person name="Cantor M.N."/>
            <person name="Hua S.X."/>
        </authorList>
    </citation>
    <scope>NUCLEOTIDE SEQUENCE [LARGE SCALE GENOMIC DNA]</scope>
    <source>
        <strain evidence="2 3">441</strain>
    </source>
</reference>
<feature type="compositionally biased region" description="Basic and acidic residues" evidence="1">
    <location>
        <begin position="86"/>
        <end position="96"/>
    </location>
</feature>